<feature type="active site" evidence="10">
    <location>
        <position position="285"/>
    </location>
</feature>
<feature type="signal peptide" evidence="14">
    <location>
        <begin position="1"/>
        <end position="17"/>
    </location>
</feature>
<keyword evidence="9" id="KW-0325">Glycoprotein</keyword>
<dbReference type="Pfam" id="PF25289">
    <property type="entry name" value="DUF7877"/>
    <property type="match status" value="1"/>
</dbReference>
<feature type="chain" id="PRO_5040289899" description="Peptidase A1 domain-containing protein" evidence="14">
    <location>
        <begin position="18"/>
        <end position="1303"/>
    </location>
</feature>
<comment type="similarity">
    <text evidence="2 12">Belongs to the peptidase A1 family.</text>
</comment>
<evidence type="ECO:0000256" key="14">
    <source>
        <dbReference type="SAM" id="SignalP"/>
    </source>
</evidence>
<dbReference type="InterPro" id="IPR057199">
    <property type="entry name" value="DUF7877"/>
</dbReference>
<dbReference type="InterPro" id="IPR021109">
    <property type="entry name" value="Peptidase_aspartic_dom_sf"/>
</dbReference>
<dbReference type="Pfam" id="PF25009">
    <property type="entry name" value="DUF7785"/>
    <property type="match status" value="1"/>
</dbReference>
<keyword evidence="4 12" id="KW-0645">Protease</keyword>
<feature type="region of interest" description="Disordered" evidence="13">
    <location>
        <begin position="732"/>
        <end position="756"/>
    </location>
</feature>
<feature type="compositionally biased region" description="Pro residues" evidence="13">
    <location>
        <begin position="680"/>
        <end position="689"/>
    </location>
</feature>
<evidence type="ECO:0000256" key="8">
    <source>
        <dbReference type="ARBA" id="ARBA00023157"/>
    </source>
</evidence>
<feature type="region of interest" description="Disordered" evidence="13">
    <location>
        <begin position="892"/>
        <end position="919"/>
    </location>
</feature>
<dbReference type="InterPro" id="IPR001461">
    <property type="entry name" value="Aspartic_peptidase_A1"/>
</dbReference>
<evidence type="ECO:0000256" key="9">
    <source>
        <dbReference type="ARBA" id="ARBA00023180"/>
    </source>
</evidence>
<feature type="compositionally biased region" description="Low complexity" evidence="13">
    <location>
        <begin position="979"/>
        <end position="993"/>
    </location>
</feature>
<dbReference type="InterPro" id="IPR056687">
    <property type="entry name" value="DUF7785"/>
</dbReference>
<gene>
    <name evidence="16" type="ORF">KAF25_000572</name>
</gene>
<dbReference type="GO" id="GO:0006508">
    <property type="term" value="P:proteolysis"/>
    <property type="evidence" value="ECO:0007669"/>
    <property type="project" value="UniProtKB-KW"/>
</dbReference>
<feature type="compositionally biased region" description="Acidic residues" evidence="13">
    <location>
        <begin position="454"/>
        <end position="463"/>
    </location>
</feature>
<keyword evidence="17" id="KW-1185">Reference proteome</keyword>
<evidence type="ECO:0000256" key="1">
    <source>
        <dbReference type="ARBA" id="ARBA00004116"/>
    </source>
</evidence>
<feature type="region of interest" description="Disordered" evidence="13">
    <location>
        <begin position="1252"/>
        <end position="1303"/>
    </location>
</feature>
<dbReference type="PRINTS" id="PR00792">
    <property type="entry name" value="PEPSIN"/>
</dbReference>
<feature type="compositionally biased region" description="Polar residues" evidence="13">
    <location>
        <begin position="892"/>
        <end position="903"/>
    </location>
</feature>
<dbReference type="SUPFAM" id="SSF50630">
    <property type="entry name" value="Acid proteases"/>
    <property type="match status" value="1"/>
</dbReference>
<feature type="region of interest" description="Disordered" evidence="13">
    <location>
        <begin position="674"/>
        <end position="693"/>
    </location>
</feature>
<protein>
    <recommendedName>
        <fullName evidence="15">Peptidase A1 domain-containing protein</fullName>
    </recommendedName>
</protein>
<comment type="subcellular location">
    <subcellularLocation>
        <location evidence="1">Vacuole</location>
    </subcellularLocation>
</comment>
<feature type="domain" description="Peptidase A1" evidence="15">
    <location>
        <begin position="86"/>
        <end position="393"/>
    </location>
</feature>
<comment type="caution">
    <text evidence="16">The sequence shown here is derived from an EMBL/GenBank/DDBJ whole genome shotgun (WGS) entry which is preliminary data.</text>
</comment>
<evidence type="ECO:0000256" key="5">
    <source>
        <dbReference type="ARBA" id="ARBA00022729"/>
    </source>
</evidence>
<dbReference type="PANTHER" id="PTHR47966">
    <property type="entry name" value="BETA-SITE APP-CLEAVING ENZYME, ISOFORM A-RELATED"/>
    <property type="match status" value="1"/>
</dbReference>
<evidence type="ECO:0000256" key="10">
    <source>
        <dbReference type="PIRSR" id="PIRSR601461-1"/>
    </source>
</evidence>
<dbReference type="GO" id="GO:0000324">
    <property type="term" value="C:fungal-type vacuole"/>
    <property type="evidence" value="ECO:0007669"/>
    <property type="project" value="InterPro"/>
</dbReference>
<dbReference type="EMBL" id="JAGPUO010000012">
    <property type="protein sequence ID" value="KAG5659370.1"/>
    <property type="molecule type" value="Genomic_DNA"/>
</dbReference>
<feature type="region of interest" description="Disordered" evidence="13">
    <location>
        <begin position="1151"/>
        <end position="1195"/>
    </location>
</feature>
<feature type="active site" evidence="10">
    <location>
        <position position="104"/>
    </location>
</feature>
<dbReference type="Proteomes" id="UP000782241">
    <property type="component" value="Unassembled WGS sequence"/>
</dbReference>
<feature type="disulfide bond" evidence="11">
    <location>
        <begin position="117"/>
        <end position="122"/>
    </location>
</feature>
<sequence length="1303" mass="142326">MKSALLTAAALLGSAQAGIHKMKLNKVPLADTLATNSVEEHLQSLGQKYMGAARPKNAADYAFATNVPNVQGGHPVPVSNFMNAQYFSEITIGTPPQSFKVVLDTGSSNLWVPSQQCGSIACYLHSKYDSSASSTYKSNGSEFEIHYGSGSLSGFVSNDVMQIGDLKIKDQDFAEATKEPGLAFAFGRFDGILGLGYDRISVNGMVPPFYQMVNQKLLDEPVFAFYLDGQEGESEATFGGVDKSKYTGDIEYIPLRRKAYWEVDLEAIAFGDEVAEQENTGAILDTGTSLNVLPSALAELLNKEIGAKKGYNGQYTIECSKIQELPDITFNLAGSNYSLPASDYILEVQGSCISTFQGMDFPEPVGPLVILGDAFLRRYYSVYDLGKNAVGLARAKRGQRPDDEQNEGRPAFEAIMTTPTMAQPTAIHANGTSESPTLDKAQPVAPGKRKRDVEEEDRDEDMISPEQKPAITNGEPKKDQRDLIKSFIDVLSSYDVAPSILKRPLPETSDDDEEGHPAKRQKSTELSTISDKAAGNAYEDLDQVANDLVSAISVALKDLKSQSVEDKKESTNETLRTQITEFKDKAMELLRREKAYPKTSADPLPVEAKLPSSPQKGELVLSVVGYAPQEKRLFSSLSVSDESKLRDMSLPPGVLLTHVMPSTTHERTQTLGDLFSSPRSLPPLQPPKQPKTQAKGNALDFYHPELTDNCKFRNASYFTTKLAAGSYLDYSNATPSSQTMNKQRERAQSLAGKRPSTTELEIHEMESLFRGAFSSFAPCKDDSGALVPSNVAGRMWWQRSGHRHFQNMIEVEYYGGADNEEKDDKENALDVDEKAIQEALDSWDESVVDPSLEEALGTKRADEEKEVDEILEEVSDMIETLSSYQRIRNLNLPNSQNRSSSDPVTGDMLATPGPTPSEGEQATYQVLKAQLALIIKTLPPYAVAKLNGDQLEDLLISTKVQVQTDQYKGVMEEDEAGVQARMRAQQQAAQANARPPPQRTPSISGVSYGHHTPQNQYGTPQRTPSMSQQQYYRPGPTPSFQTQPRPMPAQPRPPQPNQYSRPNGYPAQYATQVAKAQTPYGHQNMPQYASQQRPSFGQLPAQPGTPTARFPFQPSFPQQQAATPTPSFGAYTNGQAIPQRTMSPVVNRQAYSSSPNMQQPPRYGTPNQAVGNQINRYPSNPPQQGTPAQNPGLTGYHTVIPEAQQQRILDQAKARVAAQERSAMFTDKIAQPGTPGYAGGMGQAGVMDASRLAAARASIAAQQKPPTPNSQRSMNGTPGPPPPHKVTPVPVPPIPGMQHKPSQ</sequence>
<keyword evidence="8 11" id="KW-1015">Disulfide bond</keyword>
<evidence type="ECO:0000256" key="13">
    <source>
        <dbReference type="SAM" id="MobiDB-lite"/>
    </source>
</evidence>
<proteinExistence type="inferred from homology"/>
<evidence type="ECO:0000256" key="6">
    <source>
        <dbReference type="ARBA" id="ARBA00022750"/>
    </source>
</evidence>
<reference evidence="16" key="1">
    <citation type="submission" date="2021-04" db="EMBL/GenBank/DDBJ databases">
        <title>Draft genome of Fusarium avenaceum strain F156N33, isolated from an atmospheric sample in Virginia.</title>
        <authorList>
            <person name="Yang S."/>
            <person name="Vinatzer B.A."/>
            <person name="Coleman J."/>
        </authorList>
    </citation>
    <scope>NUCLEOTIDE SEQUENCE</scope>
    <source>
        <strain evidence="16">F156N33</strain>
    </source>
</reference>
<evidence type="ECO:0000256" key="3">
    <source>
        <dbReference type="ARBA" id="ARBA00022554"/>
    </source>
</evidence>
<evidence type="ECO:0000256" key="4">
    <source>
        <dbReference type="ARBA" id="ARBA00022670"/>
    </source>
</evidence>
<feature type="compositionally biased region" description="Pro residues" evidence="13">
    <location>
        <begin position="1045"/>
        <end position="1056"/>
    </location>
</feature>
<dbReference type="InterPro" id="IPR033819">
    <property type="entry name" value="Saccharopepsin"/>
</dbReference>
<feature type="compositionally biased region" description="Pro residues" evidence="13">
    <location>
        <begin position="1278"/>
        <end position="1295"/>
    </location>
</feature>
<dbReference type="PROSITE" id="PS00141">
    <property type="entry name" value="ASP_PROTEASE"/>
    <property type="match status" value="2"/>
</dbReference>
<feature type="compositionally biased region" description="Polar residues" evidence="13">
    <location>
        <begin position="1012"/>
        <end position="1031"/>
    </location>
</feature>
<dbReference type="GO" id="GO:0004190">
    <property type="term" value="F:aspartic-type endopeptidase activity"/>
    <property type="evidence" value="ECO:0007669"/>
    <property type="project" value="UniProtKB-KW"/>
</dbReference>
<evidence type="ECO:0000313" key="17">
    <source>
        <dbReference type="Proteomes" id="UP000782241"/>
    </source>
</evidence>
<keyword evidence="5 14" id="KW-0732">Signal</keyword>
<evidence type="ECO:0000256" key="7">
    <source>
        <dbReference type="ARBA" id="ARBA00022801"/>
    </source>
</evidence>
<dbReference type="CDD" id="cd05488">
    <property type="entry name" value="Proteinase_A_fungi"/>
    <property type="match status" value="1"/>
</dbReference>
<name>A0A9P7KSJ6_9HYPO</name>
<feature type="region of interest" description="Disordered" evidence="13">
    <location>
        <begin position="498"/>
        <end position="531"/>
    </location>
</feature>
<evidence type="ECO:0000256" key="11">
    <source>
        <dbReference type="PIRSR" id="PIRSR601461-2"/>
    </source>
</evidence>
<dbReference type="InterPro" id="IPR033121">
    <property type="entry name" value="PEPTIDASE_A1"/>
</dbReference>
<dbReference type="FunFam" id="2.40.70.10:FF:000002">
    <property type="entry name" value="Vacuolar aspartic proteinase"/>
    <property type="match status" value="1"/>
</dbReference>
<feature type="compositionally biased region" description="Polar residues" evidence="13">
    <location>
        <begin position="1151"/>
        <end position="1192"/>
    </location>
</feature>
<keyword evidence="7 12" id="KW-0378">Hydrolase</keyword>
<dbReference type="Gene3D" id="2.40.70.10">
    <property type="entry name" value="Acid Proteases"/>
    <property type="match status" value="2"/>
</dbReference>
<feature type="compositionally biased region" description="Polar residues" evidence="13">
    <location>
        <begin position="732"/>
        <end position="741"/>
    </location>
</feature>
<organism evidence="16 17">
    <name type="scientific">Fusarium avenaceum</name>
    <dbReference type="NCBI Taxonomy" id="40199"/>
    <lineage>
        <taxon>Eukaryota</taxon>
        <taxon>Fungi</taxon>
        <taxon>Dikarya</taxon>
        <taxon>Ascomycota</taxon>
        <taxon>Pezizomycotina</taxon>
        <taxon>Sordariomycetes</taxon>
        <taxon>Hypocreomycetidae</taxon>
        <taxon>Hypocreales</taxon>
        <taxon>Nectriaceae</taxon>
        <taxon>Fusarium</taxon>
        <taxon>Fusarium tricinctum species complex</taxon>
    </lineage>
</organism>
<evidence type="ECO:0000256" key="2">
    <source>
        <dbReference type="ARBA" id="ARBA00007447"/>
    </source>
</evidence>
<keyword evidence="6 12" id="KW-0064">Aspartyl protease</keyword>
<evidence type="ECO:0000313" key="16">
    <source>
        <dbReference type="EMBL" id="KAG5659370.1"/>
    </source>
</evidence>
<accession>A0A9P7KSJ6</accession>
<feature type="compositionally biased region" description="Low complexity" evidence="13">
    <location>
        <begin position="1252"/>
        <end position="1261"/>
    </location>
</feature>
<dbReference type="PROSITE" id="PS51767">
    <property type="entry name" value="PEPTIDASE_A1"/>
    <property type="match status" value="1"/>
</dbReference>
<evidence type="ECO:0000259" key="15">
    <source>
        <dbReference type="PROSITE" id="PS51767"/>
    </source>
</evidence>
<dbReference type="FunFam" id="2.40.70.10:FF:000036">
    <property type="entry name" value="Vacuolar aspartic protease"/>
    <property type="match status" value="1"/>
</dbReference>
<dbReference type="InterPro" id="IPR001969">
    <property type="entry name" value="Aspartic_peptidase_AS"/>
</dbReference>
<dbReference type="Pfam" id="PF00026">
    <property type="entry name" value="Asp"/>
    <property type="match status" value="1"/>
</dbReference>
<keyword evidence="3" id="KW-0926">Vacuole</keyword>
<feature type="region of interest" description="Disordered" evidence="13">
    <location>
        <begin position="976"/>
        <end position="1063"/>
    </location>
</feature>
<feature type="region of interest" description="Disordered" evidence="13">
    <location>
        <begin position="426"/>
        <end position="480"/>
    </location>
</feature>
<evidence type="ECO:0000256" key="12">
    <source>
        <dbReference type="RuleBase" id="RU000454"/>
    </source>
</evidence>
<dbReference type="PANTHER" id="PTHR47966:SF51">
    <property type="entry name" value="BETA-SITE APP-CLEAVING ENZYME, ISOFORM A-RELATED"/>
    <property type="match status" value="1"/>
</dbReference>